<dbReference type="InterPro" id="IPR001264">
    <property type="entry name" value="Glyco_trans_51"/>
</dbReference>
<dbReference type="Gene3D" id="1.10.3810.10">
    <property type="entry name" value="Biosynthetic peptidoglycan transglycosylase-like"/>
    <property type="match status" value="1"/>
</dbReference>
<name>A0ABX2CFG3_9BRAD</name>
<dbReference type="InterPro" id="IPR050396">
    <property type="entry name" value="Glycosyltr_51/Transpeptidase"/>
</dbReference>
<dbReference type="Pfam" id="PF00912">
    <property type="entry name" value="Transgly"/>
    <property type="match status" value="1"/>
</dbReference>
<keyword evidence="5" id="KW-1185">Reference proteome</keyword>
<evidence type="ECO:0000313" key="5">
    <source>
        <dbReference type="Proteomes" id="UP000886476"/>
    </source>
</evidence>
<keyword evidence="2" id="KW-0808">Transferase</keyword>
<dbReference type="InterPro" id="IPR036950">
    <property type="entry name" value="PBP_transglycosylase"/>
</dbReference>
<reference evidence="4" key="1">
    <citation type="submission" date="2020-05" db="EMBL/GenBank/DDBJ databases">
        <title>Nod-independent and nitrogen-fixing Bradyrhizobium aeschynomene sp. nov. isolated from nodules of Aeschynomene indica.</title>
        <authorList>
            <person name="Zhang Z."/>
        </authorList>
    </citation>
    <scope>NUCLEOTIDE SEQUENCE</scope>
    <source>
        <strain evidence="4">83012</strain>
    </source>
</reference>
<comment type="caution">
    <text evidence="4">The sequence shown here is derived from an EMBL/GenBank/DDBJ whole genome shotgun (WGS) entry which is preliminary data.</text>
</comment>
<dbReference type="PANTHER" id="PTHR32282:SF33">
    <property type="entry name" value="PEPTIDOGLYCAN GLYCOSYLTRANSFERASE"/>
    <property type="match status" value="1"/>
</dbReference>
<protein>
    <submittedName>
        <fullName evidence="4">Penicillin-binding protein</fullName>
    </submittedName>
</protein>
<dbReference type="EMBL" id="JABFDN010000005">
    <property type="protein sequence ID" value="NPU66949.1"/>
    <property type="molecule type" value="Genomic_DNA"/>
</dbReference>
<evidence type="ECO:0000259" key="3">
    <source>
        <dbReference type="Pfam" id="PF00912"/>
    </source>
</evidence>
<accession>A0ABX2CFG3</accession>
<evidence type="ECO:0000313" key="4">
    <source>
        <dbReference type="EMBL" id="NPU66949.1"/>
    </source>
</evidence>
<sequence length="252" mass="27143">MQRPRTRRFLILLGKSILAVLSLAVVPLLYAEGYAIWYAEYHLGLPTEAEIAALPATGHLCPLEAGSPYVALADMPLLLRQAVIASAGADFQTRPNLVLPAMAAAIVKGDGRPDTRITFAVTRHCLHALAPDCCRGLDWHIGSTVFMGRLERTLSRERILDAYLNDSYLGRNAYGVAAAAPAHFGKPLTGLDVGEIALLIARFQTPSPSERDSARRSYILDRMLTAGLIDQAQATAARAAPLPPIDGAPRKP</sequence>
<gene>
    <name evidence="4" type="ORF">HL667_18240</name>
</gene>
<evidence type="ECO:0000256" key="1">
    <source>
        <dbReference type="ARBA" id="ARBA00004752"/>
    </source>
</evidence>
<dbReference type="InterPro" id="IPR023346">
    <property type="entry name" value="Lysozyme-like_dom_sf"/>
</dbReference>
<dbReference type="SUPFAM" id="SSF53955">
    <property type="entry name" value="Lysozyme-like"/>
    <property type="match status" value="1"/>
</dbReference>
<evidence type="ECO:0000256" key="2">
    <source>
        <dbReference type="ARBA" id="ARBA00022679"/>
    </source>
</evidence>
<comment type="pathway">
    <text evidence="1">Cell wall biogenesis; peptidoglycan biosynthesis.</text>
</comment>
<dbReference type="Proteomes" id="UP000886476">
    <property type="component" value="Unassembled WGS sequence"/>
</dbReference>
<dbReference type="PANTHER" id="PTHR32282">
    <property type="entry name" value="BINDING PROTEIN TRANSPEPTIDASE, PUTATIVE-RELATED"/>
    <property type="match status" value="1"/>
</dbReference>
<organism evidence="4 5">
    <name type="scientific">Bradyrhizobium aeschynomenes</name>
    <dbReference type="NCBI Taxonomy" id="2734909"/>
    <lineage>
        <taxon>Bacteria</taxon>
        <taxon>Pseudomonadati</taxon>
        <taxon>Pseudomonadota</taxon>
        <taxon>Alphaproteobacteria</taxon>
        <taxon>Hyphomicrobiales</taxon>
        <taxon>Nitrobacteraceae</taxon>
        <taxon>Bradyrhizobium</taxon>
    </lineage>
</organism>
<feature type="domain" description="Glycosyl transferase family 51" evidence="3">
    <location>
        <begin position="68"/>
        <end position="223"/>
    </location>
</feature>
<proteinExistence type="predicted"/>